<dbReference type="Pfam" id="PF13359">
    <property type="entry name" value="DDE_Tnp_4"/>
    <property type="match status" value="1"/>
</dbReference>
<proteinExistence type="predicted"/>
<evidence type="ECO:0000313" key="6">
    <source>
        <dbReference type="Proteomes" id="UP001164746"/>
    </source>
</evidence>
<keyword evidence="2" id="KW-0479">Metal-binding</keyword>
<comment type="cofactor">
    <cofactor evidence="1">
        <name>a divalent metal cation</name>
        <dbReference type="ChEBI" id="CHEBI:60240"/>
    </cofactor>
</comment>
<dbReference type="InterPro" id="IPR027806">
    <property type="entry name" value="HARBI1_dom"/>
</dbReference>
<evidence type="ECO:0000256" key="1">
    <source>
        <dbReference type="ARBA" id="ARBA00001968"/>
    </source>
</evidence>
<feature type="region of interest" description="Disordered" evidence="3">
    <location>
        <begin position="84"/>
        <end position="112"/>
    </location>
</feature>
<reference evidence="5" key="1">
    <citation type="submission" date="2022-11" db="EMBL/GenBank/DDBJ databases">
        <title>Centuries of genome instability and evolution in soft-shell clam transmissible cancer (bioRxiv).</title>
        <authorList>
            <person name="Hart S.F.M."/>
            <person name="Yonemitsu M.A."/>
            <person name="Giersch R.M."/>
            <person name="Beal B.F."/>
            <person name="Arriagada G."/>
            <person name="Davis B.W."/>
            <person name="Ostrander E.A."/>
            <person name="Goff S.P."/>
            <person name="Metzger M.J."/>
        </authorList>
    </citation>
    <scope>NUCLEOTIDE SEQUENCE</scope>
    <source>
        <strain evidence="5">MELC-2E11</strain>
        <tissue evidence="5">Siphon/mantle</tissue>
    </source>
</reference>
<evidence type="ECO:0000256" key="2">
    <source>
        <dbReference type="ARBA" id="ARBA00022723"/>
    </source>
</evidence>
<sequence>MQRGVFNLLSRIAVALVRPKNALERRYNIAHKRTRCVIERTFGVRKSRFRCHNKSGCHLMYTPVKCVNIICATVVLHNICVTRGIPMPDEPDVPDNNEGDDENRDDDDEHGQCVLSGRQTRDRLIRETVAGRANRV</sequence>
<name>A0ABY7DI57_MYAAR</name>
<evidence type="ECO:0000259" key="4">
    <source>
        <dbReference type="Pfam" id="PF13359"/>
    </source>
</evidence>
<evidence type="ECO:0000256" key="3">
    <source>
        <dbReference type="SAM" id="MobiDB-lite"/>
    </source>
</evidence>
<dbReference type="EMBL" id="CP111013">
    <property type="protein sequence ID" value="WAQ96392.1"/>
    <property type="molecule type" value="Genomic_DNA"/>
</dbReference>
<keyword evidence="6" id="KW-1185">Reference proteome</keyword>
<gene>
    <name evidence="5" type="ORF">MAR_029082</name>
</gene>
<protein>
    <submittedName>
        <fullName evidence="5">HARB1-like protein</fullName>
    </submittedName>
</protein>
<dbReference type="Proteomes" id="UP001164746">
    <property type="component" value="Chromosome 2"/>
</dbReference>
<feature type="domain" description="DDE Tnp4" evidence="4">
    <location>
        <begin position="23"/>
        <end position="78"/>
    </location>
</feature>
<feature type="compositionally biased region" description="Acidic residues" evidence="3">
    <location>
        <begin position="89"/>
        <end position="109"/>
    </location>
</feature>
<evidence type="ECO:0000313" key="5">
    <source>
        <dbReference type="EMBL" id="WAQ96392.1"/>
    </source>
</evidence>
<accession>A0ABY7DI57</accession>
<organism evidence="5 6">
    <name type="scientific">Mya arenaria</name>
    <name type="common">Soft-shell clam</name>
    <dbReference type="NCBI Taxonomy" id="6604"/>
    <lineage>
        <taxon>Eukaryota</taxon>
        <taxon>Metazoa</taxon>
        <taxon>Spiralia</taxon>
        <taxon>Lophotrochozoa</taxon>
        <taxon>Mollusca</taxon>
        <taxon>Bivalvia</taxon>
        <taxon>Autobranchia</taxon>
        <taxon>Heteroconchia</taxon>
        <taxon>Euheterodonta</taxon>
        <taxon>Imparidentia</taxon>
        <taxon>Neoheterodontei</taxon>
        <taxon>Myida</taxon>
        <taxon>Myoidea</taxon>
        <taxon>Myidae</taxon>
        <taxon>Mya</taxon>
    </lineage>
</organism>